<protein>
    <submittedName>
        <fullName evidence="1">Osmotically inducible protein OsmC</fullName>
    </submittedName>
</protein>
<dbReference type="STRING" id="1555112.LIP_0089"/>
<keyword evidence="2" id="KW-1185">Reference proteome</keyword>
<evidence type="ECO:0000313" key="2">
    <source>
        <dbReference type="Proteomes" id="UP000065807"/>
    </source>
</evidence>
<dbReference type="PANTHER" id="PTHR34352:SF1">
    <property type="entry name" value="PROTEIN YHFA"/>
    <property type="match status" value="1"/>
</dbReference>
<accession>A0A0K2SFR5</accession>
<dbReference type="InterPro" id="IPR036102">
    <property type="entry name" value="OsmC/Ohrsf"/>
</dbReference>
<name>A0A0K2SFR5_LIMPI</name>
<dbReference type="SUPFAM" id="SSF82784">
    <property type="entry name" value="OsmC-like"/>
    <property type="match status" value="1"/>
</dbReference>
<dbReference type="PANTHER" id="PTHR34352">
    <property type="entry name" value="PROTEIN YHFA"/>
    <property type="match status" value="1"/>
</dbReference>
<dbReference type="EMBL" id="AP014924">
    <property type="protein sequence ID" value="BAS25946.1"/>
    <property type="molecule type" value="Genomic_DNA"/>
</dbReference>
<reference evidence="2" key="1">
    <citation type="submission" date="2015-07" db="EMBL/GenBank/DDBJ databases">
        <title>Complete genome sequence and phylogenetic analysis of Limnochorda pilosa.</title>
        <authorList>
            <person name="Watanabe M."/>
            <person name="Kojima H."/>
            <person name="Fukui M."/>
        </authorList>
    </citation>
    <scope>NUCLEOTIDE SEQUENCE [LARGE SCALE GENOMIC DNA]</scope>
    <source>
        <strain evidence="2">HC45</strain>
    </source>
</reference>
<proteinExistence type="predicted"/>
<dbReference type="RefSeq" id="WP_068132856.1">
    <property type="nucleotide sequence ID" value="NZ_AP014924.1"/>
</dbReference>
<dbReference type="InterPro" id="IPR015946">
    <property type="entry name" value="KH_dom-like_a/b"/>
</dbReference>
<sequence length="145" mass="15821">MDVQVKHAGGMTFLGRGGSNHWVVMDSSAQVGGDEAGTRPMELLLIAVAGCTGMDVVSILRKKRVAVDGFEIQVHADRAEEYPKPFTRIELEYVFYGRDLPLQHLERAVQLSQEKYCGASATVRGTAELSYRITVREPVEPGGAA</sequence>
<dbReference type="InterPro" id="IPR003718">
    <property type="entry name" value="OsmC/Ohr_fam"/>
</dbReference>
<dbReference type="AlphaFoldDB" id="A0A0K2SFR5"/>
<reference evidence="2" key="2">
    <citation type="journal article" date="2016" name="Int. J. Syst. Evol. Microbiol.">
        <title>Complete genome sequence and cell structure of Limnochorda pilosa, a Gram-negative spore-former within the phylum Firmicutes.</title>
        <authorList>
            <person name="Watanabe M."/>
            <person name="Kojima H."/>
            <person name="Fukui M."/>
        </authorList>
    </citation>
    <scope>NUCLEOTIDE SEQUENCE [LARGE SCALE GENOMIC DNA]</scope>
    <source>
        <strain evidence="2">HC45</strain>
    </source>
</reference>
<organism evidence="1 2">
    <name type="scientific">Limnochorda pilosa</name>
    <dbReference type="NCBI Taxonomy" id="1555112"/>
    <lineage>
        <taxon>Bacteria</taxon>
        <taxon>Bacillati</taxon>
        <taxon>Bacillota</taxon>
        <taxon>Limnochordia</taxon>
        <taxon>Limnochordales</taxon>
        <taxon>Limnochordaceae</taxon>
        <taxon>Limnochorda</taxon>
    </lineage>
</organism>
<dbReference type="Proteomes" id="UP000065807">
    <property type="component" value="Chromosome"/>
</dbReference>
<dbReference type="Gene3D" id="2.20.25.10">
    <property type="match status" value="1"/>
</dbReference>
<dbReference type="OrthoDB" id="9804010at2"/>
<dbReference type="Pfam" id="PF02566">
    <property type="entry name" value="OsmC"/>
    <property type="match status" value="1"/>
</dbReference>
<gene>
    <name evidence="1" type="ORF">LIP_0089</name>
</gene>
<dbReference type="PATRIC" id="fig|1555112.3.peg.92"/>
<evidence type="ECO:0000313" key="1">
    <source>
        <dbReference type="EMBL" id="BAS25946.1"/>
    </source>
</evidence>
<dbReference type="Gene3D" id="3.30.300.20">
    <property type="match status" value="1"/>
</dbReference>
<dbReference type="KEGG" id="lpil:LIP_0089"/>